<evidence type="ECO:0000313" key="7">
    <source>
        <dbReference type="Proteomes" id="UP001465153"/>
    </source>
</evidence>
<dbReference type="Pfam" id="PF25917">
    <property type="entry name" value="BSH_RND"/>
    <property type="match status" value="1"/>
</dbReference>
<evidence type="ECO:0000259" key="4">
    <source>
        <dbReference type="Pfam" id="PF25917"/>
    </source>
</evidence>
<sequence>MMRMPRALLPVGVIVITIAVVFVLNANKPEPETSVEEPRARSVFVDRVKTGEGVLNIVTQGEVQSRTEINLVAEVSGKIVSVSPEFTEGGVFSAGETLLKIEDSDYQIAVINAQAEVARQRTIVDQGIADAEVARQQLAGKNASALGLKQPQLAEARAGLLAAQALLQQAELNLARTEVSLPFSGRIRSESVGLGQYVTAGSTLAEAFSTELAEIRVPLTDTQLQSLGLPIGFQSSEEYAPQARVFAQVAGEVRQWQGRLIRVESAFDSDTRVLFATVHVDQPYSEETIALSGMPLAVGLYVTVEIEGQTVGEGLAIPRDALRTGSKVYVVDDGKLDIRQVTIQHSSEDEVIVTAGLSLGEQVVVSAVRDPIQGMRVSPLESGSALQSAGQAEAVQ</sequence>
<dbReference type="PANTHER" id="PTHR30158:SF10">
    <property type="entry name" value="CATION EFFLUX PUMP"/>
    <property type="match status" value="1"/>
</dbReference>
<dbReference type="InterPro" id="IPR058627">
    <property type="entry name" value="MdtA-like_C"/>
</dbReference>
<dbReference type="Pfam" id="PF25967">
    <property type="entry name" value="RND-MFP_C"/>
    <property type="match status" value="1"/>
</dbReference>
<dbReference type="RefSeq" id="WP_353302344.1">
    <property type="nucleotide sequence ID" value="NZ_BAABWN010000004.1"/>
</dbReference>
<feature type="domain" description="Multidrug resistance protein MdtA-like barrel-sandwich hybrid" evidence="4">
    <location>
        <begin position="70"/>
        <end position="205"/>
    </location>
</feature>
<gene>
    <name evidence="6" type="ORF">NBRC116591_15290</name>
</gene>
<dbReference type="Gene3D" id="1.10.287.470">
    <property type="entry name" value="Helix hairpin bin"/>
    <property type="match status" value="1"/>
</dbReference>
<dbReference type="Gene3D" id="2.40.50.100">
    <property type="match status" value="1"/>
</dbReference>
<evidence type="ECO:0000313" key="6">
    <source>
        <dbReference type="EMBL" id="GAA6167719.1"/>
    </source>
</evidence>
<keyword evidence="3" id="KW-0175">Coiled coil</keyword>
<organism evidence="6 7">
    <name type="scientific">Sessilibacter corallicola</name>
    <dbReference type="NCBI Taxonomy" id="2904075"/>
    <lineage>
        <taxon>Bacteria</taxon>
        <taxon>Pseudomonadati</taxon>
        <taxon>Pseudomonadota</taxon>
        <taxon>Gammaproteobacteria</taxon>
        <taxon>Cellvibrionales</taxon>
        <taxon>Cellvibrionaceae</taxon>
        <taxon>Sessilibacter</taxon>
    </lineage>
</organism>
<feature type="domain" description="Multidrug resistance protein MdtA-like C-terminal permuted SH3" evidence="5">
    <location>
        <begin position="327"/>
        <end position="367"/>
    </location>
</feature>
<comment type="subcellular location">
    <subcellularLocation>
        <location evidence="1">Cell inner membrane</location>
        <topology evidence="1">Lipid-anchor</topology>
    </subcellularLocation>
</comment>
<comment type="similarity">
    <text evidence="2">Belongs to the membrane fusion protein (MFP) (TC 8.A.1) family.</text>
</comment>
<name>A0ABQ0A7U4_9GAMM</name>
<dbReference type="SUPFAM" id="SSF111369">
    <property type="entry name" value="HlyD-like secretion proteins"/>
    <property type="match status" value="1"/>
</dbReference>
<evidence type="ECO:0000256" key="2">
    <source>
        <dbReference type="ARBA" id="ARBA00009477"/>
    </source>
</evidence>
<evidence type="ECO:0000259" key="5">
    <source>
        <dbReference type="Pfam" id="PF25967"/>
    </source>
</evidence>
<dbReference type="InterPro" id="IPR006143">
    <property type="entry name" value="RND_pump_MFP"/>
</dbReference>
<dbReference type="PANTHER" id="PTHR30158">
    <property type="entry name" value="ACRA/E-RELATED COMPONENT OF DRUG EFFLUX TRANSPORTER"/>
    <property type="match status" value="1"/>
</dbReference>
<reference evidence="6 7" key="1">
    <citation type="submission" date="2024-04" db="EMBL/GenBank/DDBJ databases">
        <title>Draft genome sequence of Sessilibacter corallicola NBRC 116591.</title>
        <authorList>
            <person name="Miyakawa T."/>
            <person name="Kusuya Y."/>
            <person name="Miura T."/>
        </authorList>
    </citation>
    <scope>NUCLEOTIDE SEQUENCE [LARGE SCALE GENOMIC DNA]</scope>
    <source>
        <strain evidence="6 7">KU-00831-HH</strain>
    </source>
</reference>
<keyword evidence="7" id="KW-1185">Reference proteome</keyword>
<protein>
    <submittedName>
        <fullName evidence="6">Efflux RND transporter periplasmic adaptor subunit</fullName>
    </submittedName>
</protein>
<evidence type="ECO:0000256" key="1">
    <source>
        <dbReference type="ARBA" id="ARBA00004519"/>
    </source>
</evidence>
<dbReference type="EMBL" id="BAABWN010000004">
    <property type="protein sequence ID" value="GAA6167719.1"/>
    <property type="molecule type" value="Genomic_DNA"/>
</dbReference>
<proteinExistence type="inferred from homology"/>
<feature type="coiled-coil region" evidence="3">
    <location>
        <begin position="153"/>
        <end position="180"/>
    </location>
</feature>
<dbReference type="Gene3D" id="2.40.30.170">
    <property type="match status" value="1"/>
</dbReference>
<dbReference type="Proteomes" id="UP001465153">
    <property type="component" value="Unassembled WGS sequence"/>
</dbReference>
<evidence type="ECO:0000256" key="3">
    <source>
        <dbReference type="SAM" id="Coils"/>
    </source>
</evidence>
<dbReference type="InterPro" id="IPR058625">
    <property type="entry name" value="MdtA-like_BSH"/>
</dbReference>
<accession>A0ABQ0A7U4</accession>
<dbReference type="NCBIfam" id="TIGR01730">
    <property type="entry name" value="RND_mfp"/>
    <property type="match status" value="1"/>
</dbReference>
<dbReference type="Gene3D" id="2.40.420.20">
    <property type="match status" value="1"/>
</dbReference>
<comment type="caution">
    <text evidence="6">The sequence shown here is derived from an EMBL/GenBank/DDBJ whole genome shotgun (WGS) entry which is preliminary data.</text>
</comment>